<organism evidence="2 3">
    <name type="scientific">Haemonchus contortus</name>
    <name type="common">Barber pole worm</name>
    <dbReference type="NCBI Taxonomy" id="6289"/>
    <lineage>
        <taxon>Eukaryota</taxon>
        <taxon>Metazoa</taxon>
        <taxon>Ecdysozoa</taxon>
        <taxon>Nematoda</taxon>
        <taxon>Chromadorea</taxon>
        <taxon>Rhabditida</taxon>
        <taxon>Rhabditina</taxon>
        <taxon>Rhabditomorpha</taxon>
        <taxon>Strongyloidea</taxon>
        <taxon>Trichostrongylidae</taxon>
        <taxon>Haemonchus</taxon>
    </lineage>
</organism>
<dbReference type="OrthoDB" id="5873540at2759"/>
<proteinExistence type="predicted"/>
<dbReference type="Proteomes" id="UP000025227">
    <property type="component" value="Unplaced"/>
</dbReference>
<dbReference type="PANTHER" id="PTHR31751">
    <property type="entry name" value="SI:CH211-108C17.2-RELATED-RELATED"/>
    <property type="match status" value="1"/>
</dbReference>
<feature type="region of interest" description="Disordered" evidence="1">
    <location>
        <begin position="150"/>
        <end position="207"/>
    </location>
</feature>
<dbReference type="AlphaFoldDB" id="A0A7I5E556"/>
<feature type="compositionally biased region" description="Basic and acidic residues" evidence="1">
    <location>
        <begin position="155"/>
        <end position="171"/>
    </location>
</feature>
<evidence type="ECO:0000313" key="3">
    <source>
        <dbReference type="WBParaSite" id="HCON_00003640-00001"/>
    </source>
</evidence>
<keyword evidence="2" id="KW-1185">Reference proteome</keyword>
<feature type="compositionally biased region" description="Acidic residues" evidence="1">
    <location>
        <begin position="172"/>
        <end position="199"/>
    </location>
</feature>
<accession>A0A7I5E556</accession>
<name>A0A7I5E556_HAECO</name>
<evidence type="ECO:0000313" key="2">
    <source>
        <dbReference type="Proteomes" id="UP000025227"/>
    </source>
</evidence>
<feature type="region of interest" description="Disordered" evidence="1">
    <location>
        <begin position="623"/>
        <end position="647"/>
    </location>
</feature>
<reference evidence="3" key="1">
    <citation type="submission" date="2020-12" db="UniProtKB">
        <authorList>
            <consortium name="WormBaseParasite"/>
        </authorList>
    </citation>
    <scope>IDENTIFICATION</scope>
    <source>
        <strain evidence="3">MHco3</strain>
    </source>
</reference>
<evidence type="ECO:0000256" key="1">
    <source>
        <dbReference type="SAM" id="MobiDB-lite"/>
    </source>
</evidence>
<dbReference type="OMA" id="FNCARIP"/>
<feature type="compositionally biased region" description="Basic and acidic residues" evidence="1">
    <location>
        <begin position="628"/>
        <end position="643"/>
    </location>
</feature>
<sequence>MVNCAVCGKIIYTAKAKRTTGSLPQNSILFMSLALAGHMDMELARKLLDPATKKREYVCQRHVVQAAQFLLAEMAMLGSRIRHFDDPSASGRTAYVAFVDIPQSIVHNLNYASDEAVVKTRDVGHFLNDTLRRYYATKLWPVTDQVDVEESPCGESKHDAGEEAHDSKVSEEELTDSPEEDSGENADDPDFNIDDESESDSPIASCLGETDEDVSNQYFLVKGVKLLELFQFCPRCGNRLLGARLKAVGTAAVVKFACEKCRNKDKMWESQERTVSSSRERMHKGNVEAVVSAVTTGLRYQELADWAQQTNLSIFSKTFFFKVFAWTRAAIERVYLSQQNHVLETVKDAYEETGGLHLIVDGNVDSREHSELIGKVMLVEARTELVLHTEALHLPEIGGTTTRLEIEGLRRLMAWTQARGLHVGSVTTDRSKALRAALREMEPEIGDISHYYYGKRLVKWLDRELRKAAKLDGCGGIGPWIEKLKTHLLSVIKHGAVDETNVQAAFNTCLMHVQDVHQWPMDVLTGPYTRCAHESLEEPLPNVLNVDSKEYEELRKVVLTKSFQRDLLRASPFEGTSINEAKNVWDRIYCRKGMIRPFATYPLYVTMTTMHINTLRLAELNGEGNLPKTRDTQRERPTRKSNPEPKSAVRQLWRDLVFDEVVEARLLALQGRHHNGAAEGIEEFIAADENDECEL</sequence>
<dbReference type="WBParaSite" id="HCON_00003640-00001">
    <property type="protein sequence ID" value="HCON_00003640-00001"/>
    <property type="gene ID" value="HCON_00003640"/>
</dbReference>
<protein>
    <submittedName>
        <fullName evidence="3">DUF659 domain-containing protein</fullName>
    </submittedName>
</protein>
<dbReference type="PANTHER" id="PTHR31751:SF42">
    <property type="entry name" value="PROTEIN CBG10204"/>
    <property type="match status" value="1"/>
</dbReference>